<dbReference type="InterPro" id="IPR005794">
    <property type="entry name" value="Fmt"/>
</dbReference>
<dbReference type="InterPro" id="IPR002376">
    <property type="entry name" value="Formyl_transf_N"/>
</dbReference>
<evidence type="ECO:0000256" key="5">
    <source>
        <dbReference type="ARBA" id="ARBA00022679"/>
    </source>
</evidence>
<dbReference type="InterPro" id="IPR037022">
    <property type="entry name" value="Formyl_trans_C_sf"/>
</dbReference>
<evidence type="ECO:0000259" key="10">
    <source>
        <dbReference type="Pfam" id="PF02911"/>
    </source>
</evidence>
<evidence type="ECO:0000313" key="11">
    <source>
        <dbReference type="EMBL" id="MBI4132688.1"/>
    </source>
</evidence>
<evidence type="ECO:0000256" key="2">
    <source>
        <dbReference type="ARBA" id="ARBA00010699"/>
    </source>
</evidence>
<evidence type="ECO:0000256" key="8">
    <source>
        <dbReference type="HAMAP-Rule" id="MF_00182"/>
    </source>
</evidence>
<dbReference type="NCBIfam" id="TIGR00460">
    <property type="entry name" value="fmt"/>
    <property type="match status" value="1"/>
</dbReference>
<dbReference type="GO" id="GO:0004479">
    <property type="term" value="F:methionyl-tRNA formyltransferase activity"/>
    <property type="evidence" value="ECO:0007669"/>
    <property type="project" value="UniProtKB-UniRule"/>
</dbReference>
<dbReference type="Pfam" id="PF02911">
    <property type="entry name" value="Formyl_trans_C"/>
    <property type="match status" value="1"/>
</dbReference>
<accession>A0A933DU74</accession>
<dbReference type="SUPFAM" id="SSF50486">
    <property type="entry name" value="FMT C-terminal domain-like"/>
    <property type="match status" value="1"/>
</dbReference>
<gene>
    <name evidence="8 11" type="primary">fmt</name>
    <name evidence="11" type="ORF">HY473_01125</name>
</gene>
<comment type="function">
    <text evidence="1 8">Attaches a formyl group to the free amino group of methionyl-tRNA(fMet). The formyl group appears to play a dual role in the initiator identity of N-formylmethionyl-tRNA by promoting its recognition by IF2 and preventing the misappropriation of this tRNA by the elongation apparatus.</text>
</comment>
<reference evidence="11" key="1">
    <citation type="submission" date="2020-07" db="EMBL/GenBank/DDBJ databases">
        <title>Huge and variable diversity of episymbiotic CPR bacteria and DPANN archaea in groundwater ecosystems.</title>
        <authorList>
            <person name="He C.Y."/>
            <person name="Keren R."/>
            <person name="Whittaker M."/>
            <person name="Farag I.F."/>
            <person name="Doudna J."/>
            <person name="Cate J.H.D."/>
            <person name="Banfield J.F."/>
        </authorList>
    </citation>
    <scope>NUCLEOTIDE SEQUENCE</scope>
    <source>
        <strain evidence="11">NC_groundwater_1225_Ag_S-0.1um_56_177</strain>
    </source>
</reference>
<feature type="binding site" evidence="8">
    <location>
        <begin position="107"/>
        <end position="110"/>
    </location>
    <ligand>
        <name>(6S)-5,6,7,8-tetrahydrofolate</name>
        <dbReference type="ChEBI" id="CHEBI:57453"/>
    </ligand>
</feature>
<dbReference type="InterPro" id="IPR044135">
    <property type="entry name" value="Met-tRNA-FMT_C"/>
</dbReference>
<protein>
    <recommendedName>
        <fullName evidence="4 8">Methionyl-tRNA formyltransferase</fullName>
        <ecNumber evidence="3 8">2.1.2.9</ecNumber>
    </recommendedName>
</protein>
<dbReference type="PANTHER" id="PTHR11138:SF5">
    <property type="entry name" value="METHIONYL-TRNA FORMYLTRANSFERASE, MITOCHONDRIAL"/>
    <property type="match status" value="1"/>
</dbReference>
<organism evidence="11 12">
    <name type="scientific">Candidatus Sungiibacteriota bacterium</name>
    <dbReference type="NCBI Taxonomy" id="2750080"/>
    <lineage>
        <taxon>Bacteria</taxon>
        <taxon>Candidatus Sungiibacteriota</taxon>
    </lineage>
</organism>
<dbReference type="CDD" id="cd08646">
    <property type="entry name" value="FMT_core_Met-tRNA-FMT_N"/>
    <property type="match status" value="1"/>
</dbReference>
<dbReference type="InterPro" id="IPR001555">
    <property type="entry name" value="GART_AS"/>
</dbReference>
<dbReference type="Gene3D" id="3.40.50.170">
    <property type="entry name" value="Formyl transferase, N-terminal domain"/>
    <property type="match status" value="1"/>
</dbReference>
<dbReference type="SUPFAM" id="SSF53328">
    <property type="entry name" value="Formyltransferase"/>
    <property type="match status" value="1"/>
</dbReference>
<keyword evidence="6 8" id="KW-0648">Protein biosynthesis</keyword>
<feature type="domain" description="Formyl transferase N-terminal" evidence="9">
    <location>
        <begin position="1"/>
        <end position="178"/>
    </location>
</feature>
<proteinExistence type="inferred from homology"/>
<evidence type="ECO:0000256" key="6">
    <source>
        <dbReference type="ARBA" id="ARBA00022917"/>
    </source>
</evidence>
<keyword evidence="5 8" id="KW-0808">Transferase</keyword>
<dbReference type="InterPro" id="IPR005793">
    <property type="entry name" value="Formyl_trans_C"/>
</dbReference>
<dbReference type="PANTHER" id="PTHR11138">
    <property type="entry name" value="METHIONYL-TRNA FORMYLTRANSFERASE"/>
    <property type="match status" value="1"/>
</dbReference>
<name>A0A933DU74_9BACT</name>
<comment type="similarity">
    <text evidence="2 8">Belongs to the Fmt family.</text>
</comment>
<dbReference type="CDD" id="cd08704">
    <property type="entry name" value="Met_tRNA_FMT_C"/>
    <property type="match status" value="1"/>
</dbReference>
<evidence type="ECO:0000313" key="12">
    <source>
        <dbReference type="Proteomes" id="UP000756703"/>
    </source>
</evidence>
<evidence type="ECO:0000256" key="4">
    <source>
        <dbReference type="ARBA" id="ARBA00016014"/>
    </source>
</evidence>
<dbReference type="EMBL" id="JACQMI010000005">
    <property type="protein sequence ID" value="MBI4132688.1"/>
    <property type="molecule type" value="Genomic_DNA"/>
</dbReference>
<dbReference type="InterPro" id="IPR011034">
    <property type="entry name" value="Formyl_transferase-like_C_sf"/>
</dbReference>
<evidence type="ECO:0000256" key="3">
    <source>
        <dbReference type="ARBA" id="ARBA00012261"/>
    </source>
</evidence>
<dbReference type="Gene3D" id="3.10.25.10">
    <property type="entry name" value="Formyl transferase, C-terminal domain"/>
    <property type="match status" value="1"/>
</dbReference>
<dbReference type="InterPro" id="IPR036477">
    <property type="entry name" value="Formyl_transf_N_sf"/>
</dbReference>
<evidence type="ECO:0000256" key="7">
    <source>
        <dbReference type="ARBA" id="ARBA00048558"/>
    </source>
</evidence>
<evidence type="ECO:0000259" key="9">
    <source>
        <dbReference type="Pfam" id="PF00551"/>
    </source>
</evidence>
<dbReference type="Pfam" id="PF00551">
    <property type="entry name" value="Formyl_trans_N"/>
    <property type="match status" value="1"/>
</dbReference>
<comment type="catalytic activity">
    <reaction evidence="7 8">
        <text>L-methionyl-tRNA(fMet) + (6R)-10-formyltetrahydrofolate = N-formyl-L-methionyl-tRNA(fMet) + (6S)-5,6,7,8-tetrahydrofolate + H(+)</text>
        <dbReference type="Rhea" id="RHEA:24380"/>
        <dbReference type="Rhea" id="RHEA-COMP:9952"/>
        <dbReference type="Rhea" id="RHEA-COMP:9953"/>
        <dbReference type="ChEBI" id="CHEBI:15378"/>
        <dbReference type="ChEBI" id="CHEBI:57453"/>
        <dbReference type="ChEBI" id="CHEBI:78530"/>
        <dbReference type="ChEBI" id="CHEBI:78844"/>
        <dbReference type="ChEBI" id="CHEBI:195366"/>
        <dbReference type="EC" id="2.1.2.9"/>
    </reaction>
</comment>
<dbReference type="InterPro" id="IPR041711">
    <property type="entry name" value="Met-tRNA-FMT_N"/>
</dbReference>
<dbReference type="AlphaFoldDB" id="A0A933DU74"/>
<dbReference type="Proteomes" id="UP000756703">
    <property type="component" value="Unassembled WGS sequence"/>
</dbReference>
<evidence type="ECO:0000256" key="1">
    <source>
        <dbReference type="ARBA" id="ARBA00002606"/>
    </source>
</evidence>
<sequence>MRIAFFGTSEFAVPILEAMAQGPWRPVLVITTPDAPAGRGRILKPPPAKDTADRLGIPVIQPGTLSPIPPAFSAELFDFFIVAAYGKILPPGLLKIPKSGSLNVHPSLLPRWRGPSPIQYAILNGDTETGVTVMVMDEKVDHGPILKSSKVKVQSSKVTTPELTRKLSKLGADLLLETIPDWLAGRIRPVAQDESQATYSKILRKEDGHIDWLKSAQEIEREVRAFTPWPGAYAFWQRGVNRLRLAVEGAEAKSQRVKDKGQRAGAVFEDNRALGVETGDGVLVIERLRPAGRKPMSGEDFLRGYPDIVGSVLG</sequence>
<dbReference type="HAMAP" id="MF_00182">
    <property type="entry name" value="Formyl_trans"/>
    <property type="match status" value="1"/>
</dbReference>
<dbReference type="EC" id="2.1.2.9" evidence="3 8"/>
<comment type="caution">
    <text evidence="11">The sequence shown here is derived from an EMBL/GenBank/DDBJ whole genome shotgun (WGS) entry which is preliminary data.</text>
</comment>
<feature type="domain" description="Formyl transferase C-terminal" evidence="10">
    <location>
        <begin position="203"/>
        <end position="305"/>
    </location>
</feature>
<dbReference type="GO" id="GO:0005829">
    <property type="term" value="C:cytosol"/>
    <property type="evidence" value="ECO:0007669"/>
    <property type="project" value="TreeGrafter"/>
</dbReference>
<dbReference type="PROSITE" id="PS00373">
    <property type="entry name" value="GART"/>
    <property type="match status" value="1"/>
</dbReference>